<evidence type="ECO:0000313" key="2">
    <source>
        <dbReference type="EMBL" id="GGI95456.1"/>
    </source>
</evidence>
<protein>
    <recommendedName>
        <fullName evidence="4">Protease PrsW</fullName>
    </recommendedName>
</protein>
<reference evidence="2" key="1">
    <citation type="journal article" date="2014" name="Int. J. Syst. Evol. Microbiol.">
        <title>Complete genome sequence of Corynebacterium casei LMG S-19264T (=DSM 44701T), isolated from a smear-ripened cheese.</title>
        <authorList>
            <consortium name="US DOE Joint Genome Institute (JGI-PGF)"/>
            <person name="Walter F."/>
            <person name="Albersmeier A."/>
            <person name="Kalinowski J."/>
            <person name="Ruckert C."/>
        </authorList>
    </citation>
    <scope>NUCLEOTIDE SEQUENCE</scope>
    <source>
        <strain evidence="2">JCM 18487</strain>
    </source>
</reference>
<gene>
    <name evidence="2" type="ORF">GCM10010885_01330</name>
</gene>
<proteinExistence type="predicted"/>
<dbReference type="InterPro" id="IPR026898">
    <property type="entry name" value="PrsW"/>
</dbReference>
<evidence type="ECO:0000256" key="1">
    <source>
        <dbReference type="SAM" id="Phobius"/>
    </source>
</evidence>
<keyword evidence="1" id="KW-1133">Transmembrane helix</keyword>
<dbReference type="PANTHER" id="PTHR36844:SF1">
    <property type="entry name" value="PROTEASE PRSW"/>
    <property type="match status" value="1"/>
</dbReference>
<comment type="caution">
    <text evidence="2">The sequence shown here is derived from an EMBL/GenBank/DDBJ whole genome shotgun (WGS) entry which is preliminary data.</text>
</comment>
<dbReference type="EMBL" id="BMOY01000002">
    <property type="protein sequence ID" value="GGI95456.1"/>
    <property type="molecule type" value="Genomic_DNA"/>
</dbReference>
<keyword evidence="1" id="KW-0812">Transmembrane</keyword>
<dbReference type="Pfam" id="PF13367">
    <property type="entry name" value="PrsW-protease"/>
    <property type="match status" value="1"/>
</dbReference>
<sequence>MAISWANALKNPETSGSFTHPLAHERRIVSTPAILGMVARKRKHHRREGYPIVYIALALLPALLLLTWLYTRDVWHPEPKQSVYRIFLLGAAVVLPAGLLERALLDTSFPGLKNGWKVTVATAFFVAGMVEEFLKASVVERGALDKGLMRTRIDCIVYAGAAALGFAAVENVLYVTSSGFTTALLRSVTAVPAHMMFGILMGNEFAHHVLEGKSRGRAYVIPALAHGAYDSFALAESWLADVLLVGYLIFLLEVCLRILDRAATRTWRWA</sequence>
<organism evidence="2 3">
    <name type="scientific">Alicyclobacillus cellulosilyticus</name>
    <dbReference type="NCBI Taxonomy" id="1003997"/>
    <lineage>
        <taxon>Bacteria</taxon>
        <taxon>Bacillati</taxon>
        <taxon>Bacillota</taxon>
        <taxon>Bacilli</taxon>
        <taxon>Bacillales</taxon>
        <taxon>Alicyclobacillaceae</taxon>
        <taxon>Alicyclobacillus</taxon>
    </lineage>
</organism>
<evidence type="ECO:0008006" key="4">
    <source>
        <dbReference type="Google" id="ProtNLM"/>
    </source>
</evidence>
<keyword evidence="1" id="KW-0472">Membrane</keyword>
<feature type="transmembrane region" description="Helical" evidence="1">
    <location>
        <begin position="82"/>
        <end position="100"/>
    </location>
</feature>
<feature type="transmembrane region" description="Helical" evidence="1">
    <location>
        <begin position="238"/>
        <end position="259"/>
    </location>
</feature>
<dbReference type="PANTHER" id="PTHR36844">
    <property type="entry name" value="PROTEASE PRSW"/>
    <property type="match status" value="1"/>
</dbReference>
<reference evidence="2" key="2">
    <citation type="submission" date="2020-09" db="EMBL/GenBank/DDBJ databases">
        <authorList>
            <person name="Sun Q."/>
            <person name="Ohkuma M."/>
        </authorList>
    </citation>
    <scope>NUCLEOTIDE SEQUENCE</scope>
    <source>
        <strain evidence="2">JCM 18487</strain>
    </source>
</reference>
<dbReference type="GO" id="GO:0008233">
    <property type="term" value="F:peptidase activity"/>
    <property type="evidence" value="ECO:0007669"/>
    <property type="project" value="InterPro"/>
</dbReference>
<keyword evidence="3" id="KW-1185">Reference proteome</keyword>
<dbReference type="AlphaFoldDB" id="A0A917K008"/>
<evidence type="ECO:0000313" key="3">
    <source>
        <dbReference type="Proteomes" id="UP000637695"/>
    </source>
</evidence>
<name>A0A917K008_9BACL</name>
<accession>A0A917K008</accession>
<feature type="transmembrane region" description="Helical" evidence="1">
    <location>
        <begin position="155"/>
        <end position="175"/>
    </location>
</feature>
<feature type="transmembrane region" description="Helical" evidence="1">
    <location>
        <begin position="50"/>
        <end position="70"/>
    </location>
</feature>
<dbReference type="Proteomes" id="UP000637695">
    <property type="component" value="Unassembled WGS sequence"/>
</dbReference>